<dbReference type="InterPro" id="IPR020594">
    <property type="entry name" value="Ribosomal_bL9_bac/chp"/>
</dbReference>
<evidence type="ECO:0000256" key="2">
    <source>
        <dbReference type="ARBA" id="ARBA00004141"/>
    </source>
</evidence>
<dbReference type="GO" id="GO:0051537">
    <property type="term" value="F:2 iron, 2 sulfur cluster binding"/>
    <property type="evidence" value="ECO:0007669"/>
    <property type="project" value="UniProtKB-KW"/>
</dbReference>
<evidence type="ECO:0000256" key="22">
    <source>
        <dbReference type="ARBA" id="ARBA00023274"/>
    </source>
</evidence>
<keyword evidence="13" id="KW-0694">RNA-binding</keyword>
<evidence type="ECO:0000256" key="25">
    <source>
        <dbReference type="ARBA" id="ARBA00035427"/>
    </source>
</evidence>
<comment type="similarity">
    <text evidence="4">Belongs to the bacterial ribosomal protein bL9 family.</text>
</comment>
<dbReference type="InterPro" id="IPR013626">
    <property type="entry name" value="PaO"/>
</dbReference>
<feature type="transmembrane region" description="Helical" evidence="28">
    <location>
        <begin position="761"/>
        <end position="780"/>
    </location>
</feature>
<dbReference type="GO" id="GO:1902600">
    <property type="term" value="P:proton transmembrane transport"/>
    <property type="evidence" value="ECO:0007669"/>
    <property type="project" value="InterPro"/>
</dbReference>
<dbReference type="Gene3D" id="3.40.5.10">
    <property type="entry name" value="Ribosomal protein L9, N-terminal domain"/>
    <property type="match status" value="1"/>
</dbReference>
<comment type="subcellular location">
    <subcellularLocation>
        <location evidence="2">Membrane</location>
        <topology evidence="2">Multi-pass membrane protein</topology>
    </subcellularLocation>
    <subcellularLocation>
        <location evidence="3">Plastid</location>
        <location evidence="3">Chloroplast</location>
    </subcellularLocation>
</comment>
<dbReference type="GO" id="GO:0010277">
    <property type="term" value="F:chlorophyllide a oxygenase activity"/>
    <property type="evidence" value="ECO:0007669"/>
    <property type="project" value="InterPro"/>
</dbReference>
<keyword evidence="18" id="KW-0408">Iron</keyword>
<dbReference type="GO" id="GO:0006885">
    <property type="term" value="P:regulation of pH"/>
    <property type="evidence" value="ECO:0007669"/>
    <property type="project" value="TreeGrafter"/>
</dbReference>
<dbReference type="Proteomes" id="UP000682877">
    <property type="component" value="Chromosome 5"/>
</dbReference>
<feature type="domain" description="Rieske" evidence="29">
    <location>
        <begin position="88"/>
        <end position="200"/>
    </location>
</feature>
<dbReference type="InterPro" id="IPR036935">
    <property type="entry name" value="Ribosomal_bL9_N_sf"/>
</dbReference>
<reference evidence="30" key="1">
    <citation type="submission" date="2021-01" db="EMBL/GenBank/DDBJ databases">
        <authorList>
            <person name="Bezrukov I."/>
        </authorList>
    </citation>
    <scope>NUCLEOTIDE SEQUENCE</scope>
</reference>
<keyword evidence="14" id="KW-0809">Transit peptide</keyword>
<dbReference type="GO" id="GO:0009507">
    <property type="term" value="C:chloroplast"/>
    <property type="evidence" value="ECO:0007669"/>
    <property type="project" value="UniProtKB-SubCell"/>
</dbReference>
<evidence type="ECO:0000256" key="4">
    <source>
        <dbReference type="ARBA" id="ARBA00010605"/>
    </source>
</evidence>
<dbReference type="InterPro" id="IPR006153">
    <property type="entry name" value="Cation/H_exchanger_TM"/>
</dbReference>
<keyword evidence="10" id="KW-0001">2Fe-2S</keyword>
<evidence type="ECO:0000256" key="26">
    <source>
        <dbReference type="ARBA" id="ARBA00038341"/>
    </source>
</evidence>
<evidence type="ECO:0000256" key="28">
    <source>
        <dbReference type="SAM" id="Phobius"/>
    </source>
</evidence>
<dbReference type="Pfam" id="PF03948">
    <property type="entry name" value="Ribosomal_L9_C"/>
    <property type="match status" value="1"/>
</dbReference>
<feature type="transmembrane region" description="Helical" evidence="28">
    <location>
        <begin position="930"/>
        <end position="952"/>
    </location>
</feature>
<dbReference type="InterPro" id="IPR036922">
    <property type="entry name" value="Rieske_2Fe-2S_sf"/>
</dbReference>
<evidence type="ECO:0000256" key="17">
    <source>
        <dbReference type="ARBA" id="ARBA00022989"/>
    </source>
</evidence>
<evidence type="ECO:0000256" key="7">
    <source>
        <dbReference type="ARBA" id="ARBA00022538"/>
    </source>
</evidence>
<keyword evidence="21 28" id="KW-0472">Membrane</keyword>
<keyword evidence="19" id="KW-0411">Iron-sulfur</keyword>
<gene>
    <name evidence="30" type="ORF">AARE701A_LOCUS12587</name>
</gene>
<dbReference type="GO" id="GO:0003735">
    <property type="term" value="F:structural constituent of ribosome"/>
    <property type="evidence" value="ECO:0007669"/>
    <property type="project" value="InterPro"/>
</dbReference>
<dbReference type="InterPro" id="IPR020069">
    <property type="entry name" value="Ribosomal_bL9_C"/>
</dbReference>
<evidence type="ECO:0000259" key="29">
    <source>
        <dbReference type="PROSITE" id="PS51296"/>
    </source>
</evidence>
<keyword evidence="20" id="KW-0406">Ion transport</keyword>
<dbReference type="Pfam" id="PF23259">
    <property type="entry name" value="CHX17_C"/>
    <property type="match status" value="1"/>
</dbReference>
<feature type="transmembrane region" description="Helical" evidence="28">
    <location>
        <begin position="1014"/>
        <end position="1032"/>
    </location>
</feature>
<evidence type="ECO:0000256" key="19">
    <source>
        <dbReference type="ARBA" id="ARBA00023014"/>
    </source>
</evidence>
<dbReference type="Pfam" id="PF00355">
    <property type="entry name" value="Rieske"/>
    <property type="match status" value="1"/>
</dbReference>
<dbReference type="GO" id="GO:0016020">
    <property type="term" value="C:membrane"/>
    <property type="evidence" value="ECO:0007669"/>
    <property type="project" value="UniProtKB-SubCell"/>
</dbReference>
<dbReference type="PANTHER" id="PTHR32468:SF17">
    <property type="entry name" value="CATION_H(+) ANTIPORTER 4"/>
    <property type="match status" value="1"/>
</dbReference>
<keyword evidence="7" id="KW-0633">Potassium transport</keyword>
<dbReference type="InterPro" id="IPR020070">
    <property type="entry name" value="Ribosomal_bL9_N"/>
</dbReference>
<feature type="transmembrane region" description="Helical" evidence="28">
    <location>
        <begin position="893"/>
        <end position="918"/>
    </location>
</feature>
<keyword evidence="6" id="KW-0150">Chloroplast</keyword>
<feature type="transmembrane region" description="Helical" evidence="28">
    <location>
        <begin position="983"/>
        <end position="1002"/>
    </location>
</feature>
<dbReference type="GO" id="GO:0005840">
    <property type="term" value="C:ribosome"/>
    <property type="evidence" value="ECO:0007669"/>
    <property type="project" value="UniProtKB-KW"/>
</dbReference>
<feature type="transmembrane region" description="Helical" evidence="28">
    <location>
        <begin position="858"/>
        <end position="881"/>
    </location>
</feature>
<dbReference type="InterPro" id="IPR017941">
    <property type="entry name" value="Rieske_2Fe-2S"/>
</dbReference>
<keyword evidence="8" id="KW-0934">Plastid</keyword>
<evidence type="ECO:0000256" key="1">
    <source>
        <dbReference type="ARBA" id="ARBA00003058"/>
    </source>
</evidence>
<dbReference type="EMBL" id="LR999455">
    <property type="protein sequence ID" value="CAE6075148.1"/>
    <property type="molecule type" value="Genomic_DNA"/>
</dbReference>
<evidence type="ECO:0000256" key="10">
    <source>
        <dbReference type="ARBA" id="ARBA00022714"/>
    </source>
</evidence>
<dbReference type="GO" id="GO:0006412">
    <property type="term" value="P:translation"/>
    <property type="evidence" value="ECO:0007669"/>
    <property type="project" value="InterPro"/>
</dbReference>
<evidence type="ECO:0000256" key="15">
    <source>
        <dbReference type="ARBA" id="ARBA00022958"/>
    </source>
</evidence>
<keyword evidence="5" id="KW-0813">Transport</keyword>
<keyword evidence="31" id="KW-1185">Reference proteome</keyword>
<comment type="similarity">
    <text evidence="26">Belongs to the monovalent cation:proton antiporter 2 (CPA2) transporter (TC 2.A.37) family. CHX (TC 2.A.37.4) subfamily.</text>
</comment>
<evidence type="ECO:0000256" key="3">
    <source>
        <dbReference type="ARBA" id="ARBA00004229"/>
    </source>
</evidence>
<evidence type="ECO:0000256" key="12">
    <source>
        <dbReference type="ARBA" id="ARBA00022730"/>
    </source>
</evidence>
<dbReference type="InterPro" id="IPR057291">
    <property type="entry name" value="CHX17_2nd"/>
</dbReference>
<dbReference type="InterPro" id="IPR036791">
    <property type="entry name" value="Ribosomal_bL9_C_sf"/>
</dbReference>
<feature type="transmembrane region" description="Helical" evidence="28">
    <location>
        <begin position="1096"/>
        <end position="1118"/>
    </location>
</feature>
<protein>
    <recommendedName>
        <fullName evidence="24">Large ribosomal subunit protein bL9c</fullName>
    </recommendedName>
    <alternativeName>
        <fullName evidence="25">50S ribosomal protein L9, chloroplastic</fullName>
    </alternativeName>
    <alternativeName>
        <fullName evidence="23">CL9</fullName>
    </alternativeName>
</protein>
<evidence type="ECO:0000256" key="16">
    <source>
        <dbReference type="ARBA" id="ARBA00022980"/>
    </source>
</evidence>
<feature type="transmembrane region" description="Helical" evidence="28">
    <location>
        <begin position="826"/>
        <end position="846"/>
    </location>
</feature>
<dbReference type="Pfam" id="PF00999">
    <property type="entry name" value="Na_H_Exchanger"/>
    <property type="match status" value="1"/>
</dbReference>
<dbReference type="GO" id="GO:0006813">
    <property type="term" value="P:potassium ion transport"/>
    <property type="evidence" value="ECO:0007669"/>
    <property type="project" value="UniProtKB-KW"/>
</dbReference>
<dbReference type="PROSITE" id="PS00651">
    <property type="entry name" value="RIBOSOMAL_L9"/>
    <property type="match status" value="1"/>
</dbReference>
<dbReference type="NCBIfam" id="TIGR00158">
    <property type="entry name" value="L9"/>
    <property type="match status" value="1"/>
</dbReference>
<keyword evidence="9 28" id="KW-0812">Transmembrane</keyword>
<evidence type="ECO:0000256" key="23">
    <source>
        <dbReference type="ARBA" id="ARBA00031047"/>
    </source>
</evidence>
<dbReference type="Pfam" id="PF23256">
    <property type="entry name" value="CHX17_2nd"/>
    <property type="match status" value="1"/>
</dbReference>
<evidence type="ECO:0000256" key="24">
    <source>
        <dbReference type="ARBA" id="ARBA00035193"/>
    </source>
</evidence>
<dbReference type="SUPFAM" id="SSF55961">
    <property type="entry name" value="Bet v1-like"/>
    <property type="match status" value="1"/>
</dbReference>
<dbReference type="CDD" id="cd03480">
    <property type="entry name" value="Rieske_RO_Alpha_PaO"/>
    <property type="match status" value="1"/>
</dbReference>
<feature type="transmembrane region" description="Helical" evidence="28">
    <location>
        <begin position="1125"/>
        <end position="1145"/>
    </location>
</feature>
<dbReference type="GO" id="GO:0015297">
    <property type="term" value="F:antiporter activity"/>
    <property type="evidence" value="ECO:0007669"/>
    <property type="project" value="InterPro"/>
</dbReference>
<dbReference type="InterPro" id="IPR009027">
    <property type="entry name" value="Ribosomal_bL9/RNase_H1_N"/>
</dbReference>
<accession>A0A8S2AH65</accession>
<evidence type="ECO:0000256" key="20">
    <source>
        <dbReference type="ARBA" id="ARBA00023065"/>
    </source>
</evidence>
<keyword evidence="11" id="KW-0479">Metal-binding</keyword>
<dbReference type="Gene3D" id="3.10.430.100">
    <property type="entry name" value="Ribosomal protein L9, C-terminal domain"/>
    <property type="match status" value="1"/>
</dbReference>
<evidence type="ECO:0000313" key="31">
    <source>
        <dbReference type="Proteomes" id="UP000682877"/>
    </source>
</evidence>
<dbReference type="GO" id="GO:1990904">
    <property type="term" value="C:ribonucleoprotein complex"/>
    <property type="evidence" value="ECO:0007669"/>
    <property type="project" value="UniProtKB-KW"/>
</dbReference>
<organism evidence="30 31">
    <name type="scientific">Arabidopsis arenosa</name>
    <name type="common">Sand rock-cress</name>
    <name type="synonym">Cardaminopsis arenosa</name>
    <dbReference type="NCBI Taxonomy" id="38785"/>
    <lineage>
        <taxon>Eukaryota</taxon>
        <taxon>Viridiplantae</taxon>
        <taxon>Streptophyta</taxon>
        <taxon>Embryophyta</taxon>
        <taxon>Tracheophyta</taxon>
        <taxon>Spermatophyta</taxon>
        <taxon>Magnoliopsida</taxon>
        <taxon>eudicotyledons</taxon>
        <taxon>Gunneridae</taxon>
        <taxon>Pentapetalae</taxon>
        <taxon>rosids</taxon>
        <taxon>malvids</taxon>
        <taxon>Brassicales</taxon>
        <taxon>Brassicaceae</taxon>
        <taxon>Camelineae</taxon>
        <taxon>Arabidopsis</taxon>
    </lineage>
</organism>
<evidence type="ECO:0000256" key="14">
    <source>
        <dbReference type="ARBA" id="ARBA00022946"/>
    </source>
</evidence>
<evidence type="ECO:0000256" key="21">
    <source>
        <dbReference type="ARBA" id="ARBA00023136"/>
    </source>
</evidence>
<evidence type="ECO:0000256" key="8">
    <source>
        <dbReference type="ARBA" id="ARBA00022640"/>
    </source>
</evidence>
<dbReference type="SUPFAM" id="SSF55653">
    <property type="entry name" value="Ribosomal protein L9 C-domain"/>
    <property type="match status" value="1"/>
</dbReference>
<evidence type="ECO:0000256" key="5">
    <source>
        <dbReference type="ARBA" id="ARBA00022448"/>
    </source>
</evidence>
<evidence type="ECO:0000256" key="13">
    <source>
        <dbReference type="ARBA" id="ARBA00022884"/>
    </source>
</evidence>
<evidence type="ECO:0000313" key="30">
    <source>
        <dbReference type="EMBL" id="CAE6075148.1"/>
    </source>
</evidence>
<keyword evidence="17 28" id="KW-1133">Transmembrane helix</keyword>
<comment type="function">
    <text evidence="1">Binds to the 23S rRNA.</text>
</comment>
<keyword evidence="22" id="KW-0687">Ribonucleoprotein</keyword>
<keyword evidence="15" id="KW-0630">Potassium</keyword>
<evidence type="ECO:0000256" key="27">
    <source>
        <dbReference type="SAM" id="MobiDB-lite"/>
    </source>
</evidence>
<evidence type="ECO:0000256" key="6">
    <source>
        <dbReference type="ARBA" id="ARBA00022528"/>
    </source>
</evidence>
<keyword evidence="12" id="KW-0699">rRNA-binding</keyword>
<proteinExistence type="inferred from homology"/>
<feature type="region of interest" description="Disordered" evidence="27">
    <location>
        <begin position="50"/>
        <end position="76"/>
    </location>
</feature>
<dbReference type="HAMAP" id="MF_00503">
    <property type="entry name" value="Ribosomal_bL9"/>
    <property type="match status" value="1"/>
</dbReference>
<name>A0A8S2AH65_ARAAE</name>
<dbReference type="GO" id="GO:0046872">
    <property type="term" value="F:metal ion binding"/>
    <property type="evidence" value="ECO:0007669"/>
    <property type="project" value="UniProtKB-KW"/>
</dbReference>
<dbReference type="GO" id="GO:0012505">
    <property type="term" value="C:endomembrane system"/>
    <property type="evidence" value="ECO:0007669"/>
    <property type="project" value="TreeGrafter"/>
</dbReference>
<dbReference type="Pfam" id="PF01281">
    <property type="entry name" value="Ribosomal_L9_N"/>
    <property type="match status" value="1"/>
</dbReference>
<dbReference type="Gene3D" id="1.20.1530.20">
    <property type="match status" value="1"/>
</dbReference>
<dbReference type="PROSITE" id="PS51296">
    <property type="entry name" value="RIESKE"/>
    <property type="match status" value="1"/>
</dbReference>
<dbReference type="InterPro" id="IPR050794">
    <property type="entry name" value="CPA2_transporter"/>
</dbReference>
<evidence type="ECO:0000256" key="9">
    <source>
        <dbReference type="ARBA" id="ARBA00022692"/>
    </source>
</evidence>
<feature type="compositionally biased region" description="Basic and acidic residues" evidence="27">
    <location>
        <begin position="62"/>
        <end position="74"/>
    </location>
</feature>
<dbReference type="SUPFAM" id="SSF55658">
    <property type="entry name" value="L9 N-domain-like"/>
    <property type="match status" value="1"/>
</dbReference>
<dbReference type="Gene3D" id="3.90.380.10">
    <property type="entry name" value="Naphthalene 1,2-dioxygenase Alpha Subunit, Chain A, domain 1"/>
    <property type="match status" value="1"/>
</dbReference>
<dbReference type="FunFam" id="3.40.5.10:FF:000006">
    <property type="entry name" value="50S ribosomal protein L9, chloroplastic"/>
    <property type="match status" value="1"/>
</dbReference>
<dbReference type="SUPFAM" id="SSF50022">
    <property type="entry name" value="ISP domain"/>
    <property type="match status" value="1"/>
</dbReference>
<dbReference type="Gene3D" id="2.102.10.10">
    <property type="entry name" value="Rieske [2Fe-2S] iron-sulphur domain"/>
    <property type="match status" value="1"/>
</dbReference>
<dbReference type="FunFam" id="3.10.430.100:FF:000005">
    <property type="entry name" value="50S ribosomal protein L9"/>
    <property type="match status" value="1"/>
</dbReference>
<evidence type="ECO:0000256" key="11">
    <source>
        <dbReference type="ARBA" id="ARBA00022723"/>
    </source>
</evidence>
<dbReference type="InterPro" id="IPR057290">
    <property type="entry name" value="CHX17_C"/>
</dbReference>
<dbReference type="GO" id="GO:0019843">
    <property type="term" value="F:rRNA binding"/>
    <property type="evidence" value="ECO:0007669"/>
    <property type="project" value="UniProtKB-KW"/>
</dbReference>
<dbReference type="PANTHER" id="PTHR32468">
    <property type="entry name" value="CATION/H + ANTIPORTER"/>
    <property type="match status" value="1"/>
</dbReference>
<dbReference type="Pfam" id="PF08417">
    <property type="entry name" value="PaO"/>
    <property type="match status" value="1"/>
</dbReference>
<dbReference type="InterPro" id="IPR038770">
    <property type="entry name" value="Na+/solute_symporter_sf"/>
</dbReference>
<evidence type="ECO:0000256" key="18">
    <source>
        <dbReference type="ARBA" id="ARBA00023004"/>
    </source>
</evidence>
<keyword evidence="16" id="KW-0689">Ribosomal protein</keyword>
<sequence>MSVVLLSSTSATITKSQSKKIPFLSPTTKFPFKVSISPSRSKLFNNPLRVAAPPSIPTSDPAEEKRIEEEFGGDKEEEESEFKWRDHWYPVSLVEDLDPNVPTRFQLLGRDLVLWFDRNDQKWAAFDDLCPHRLAPLSEGRLDENGHLQCSYHGWSFSGCGSCTRIPQAATSGPEARAVKSPRACAIKFPTMVSQGLLFVWPDENGWDRANSIEPPRLPDDFDKPEFSTVTIQRDLFYGYDTLMENVSDPSHIDFAHHKVTGRRDRAKPLPFKVESSGHWGFQGANDDNPKITAKFVAPCYSLNKIEIDAKLPIFGNQKWVIWICSFNIPMAPGKTRSIVCSARNFFQFSVPGPAWWQVVPRWYEHWTSNLVYDGDMIVLQGQEKVFLSKSMESPDYDVNKQYTKLTFTPTQADRFVLAFRNWLRRHGKSQPEWFGSTTSNQPLPSTVLTKRQMLDRFDQHTQVCSSCKGAYNSFQILKKFLVGATVFWAATAGVPSDVQIRLVLASLSLISAASAYALHEQEKNFVFRDYVHSEIDFNSGANETLKVSERRFNFEVVSQKKAKKLRKVILKEDVTDLGKQGQLLDVKAGFFRNFLLPTGKAQLMTPLLLKELKMEDERIEAEKQRVKEEAQQLAMVFETVGAFKVKRKGGKGKLIFGSVTAQDLVDIIKAQLQRDIDKRLVSLPEIRETGEYIAELKLHPDVTARFCPMEFEGDRNVYLRDTWREQNMICSILPINPSSSGLWPSPKIPDHRANIKFYDYMFPHVQIIFLIVTILWQFFHFFLKRLGMIRFTSHMLTGILLSKSFLKENTPARKFFSTEDYKETLFGLVGACSYMMFWFLMGVKMDLGLIRSTGRKAVAIGLSSVLLSITVCAFIFFLILRDVGTKKGEPVLNFFEIIFIYLIQCLSSFPVIGNLLFELKLQNSELGRLAMSSAVISDFSTSILSAVLVFIKELKDEKTRLGSIFIGDVIVGNRPMKRAGTVVFFVCFAIYIFRPLMFFIVKRTPSGRPVKKFYVYAIIILVFGSAILADWCKQSIFMGPFILGLAVPHGPPLGSAIVQKLESVVFGTFLPFFVATSAEEIDTSILQSWIDLKSIFIIVSVSFVVKFALTTLPAFLYGMPANDCIALSLIMSFKGIFEFGAYGYAYQRGTIKPVTFTVLSLYILFNSAVIPPILKRIYDPSRMYAGYEKRNMLHMKPNSELRILSCIYRTDDIRPMINLLEATCPSRENPVATYILHLMELVGQASPVLISHRLQTRKSENASYNSENVVVSFEQFHKDFFGSVFVSTYTALSVPKMMHGDICMLALNNTTSLIILPFHITWSADGSAIVSDSKMIRKLNKSVLDLSPCSVGIFVYRSNNGRRTIKETAVNFSSYQVCMLFLGGKDDREALSLAKRMARDSRINITVVSLISSEQKAKQATDWDRMLDLELLRDVKSNVLAGADIFFSEEVVNDANQTSQLLKSIANEYDLFIVGREKGRKSVFTEGLEEWSEFEELGVIGDLLTSEDLNCQASVLKHRSINAGNGNEIPLGLREVASVDIQSCKALVVTTSC</sequence>